<reference evidence="5 6" key="1">
    <citation type="submission" date="2024-03" db="EMBL/GenBank/DDBJ databases">
        <title>The Acrasis kona genome and developmental transcriptomes reveal deep origins of eukaryotic multicellular pathways.</title>
        <authorList>
            <person name="Sheikh S."/>
            <person name="Fu C.-J."/>
            <person name="Brown M.W."/>
            <person name="Baldauf S.L."/>
        </authorList>
    </citation>
    <scope>NUCLEOTIDE SEQUENCE [LARGE SCALE GENOMIC DNA]</scope>
    <source>
        <strain evidence="5 6">ATCC MYA-3509</strain>
    </source>
</reference>
<dbReference type="PROSITE" id="PS50030">
    <property type="entry name" value="UBA"/>
    <property type="match status" value="1"/>
</dbReference>
<organism evidence="5 6">
    <name type="scientific">Acrasis kona</name>
    <dbReference type="NCBI Taxonomy" id="1008807"/>
    <lineage>
        <taxon>Eukaryota</taxon>
        <taxon>Discoba</taxon>
        <taxon>Heterolobosea</taxon>
        <taxon>Tetramitia</taxon>
        <taxon>Eutetramitia</taxon>
        <taxon>Acrasidae</taxon>
        <taxon>Acrasis</taxon>
    </lineage>
</organism>
<sequence>MSSGKLTLGRPATTTSFGSAPADMKMLADMVDMGFDNRIAERALSAVNNKSIDLAINYINEHPEDDLIIEQPAPVTTQPQYVKPFVDSAPLAPSNMPTLMDEHRKLVKDGLRGDDPEVKEAFRRKVIAEEAAKREKERKEKNQALKELRKKMRQEKEERIEKQNKKLMESTSNVIVKSYPLSAPSTSSPPIEKKDQTPPPKNVAKECIVQVRLPEGQQVKLTLLPTDTLSELVKRITSDRSDDNEEFSLLIPFPRKEYTSEEFETTTLLQAGLAPRGSLTLQKLKSKGVVTKGAGVMDTTTDHQMDPDDSDDEDYRPPHIMPGGGRVLQPSVQLTEPDEIPISGPVKTKYEALLCSQQWLSSKEEEQSEQGISIYRPSTFNFPKQTYQSSNNRSGISFFKTGNFSESR</sequence>
<dbReference type="SUPFAM" id="SSF54236">
    <property type="entry name" value="Ubiquitin-like"/>
    <property type="match status" value="1"/>
</dbReference>
<gene>
    <name evidence="5" type="ORF">AKO1_015126</name>
</gene>
<evidence type="ECO:0000259" key="3">
    <source>
        <dbReference type="PROSITE" id="PS50030"/>
    </source>
</evidence>
<feature type="domain" description="UBX" evidence="4">
    <location>
        <begin position="202"/>
        <end position="281"/>
    </location>
</feature>
<name>A0AAW2YXN7_9EUKA</name>
<comment type="caution">
    <text evidence="5">The sequence shown here is derived from an EMBL/GenBank/DDBJ whole genome shotgun (WGS) entry which is preliminary data.</text>
</comment>
<proteinExistence type="predicted"/>
<protein>
    <submittedName>
        <fullName evidence="5">UBX domain-containing protein</fullName>
    </submittedName>
</protein>
<dbReference type="SUPFAM" id="SSF46934">
    <property type="entry name" value="UBA-like"/>
    <property type="match status" value="1"/>
</dbReference>
<feature type="coiled-coil region" evidence="1">
    <location>
        <begin position="127"/>
        <end position="173"/>
    </location>
</feature>
<dbReference type="GO" id="GO:0005783">
    <property type="term" value="C:endoplasmic reticulum"/>
    <property type="evidence" value="ECO:0007669"/>
    <property type="project" value="TreeGrafter"/>
</dbReference>
<dbReference type="InterPro" id="IPR009060">
    <property type="entry name" value="UBA-like_sf"/>
</dbReference>
<dbReference type="GO" id="GO:0036503">
    <property type="term" value="P:ERAD pathway"/>
    <property type="evidence" value="ECO:0007669"/>
    <property type="project" value="TreeGrafter"/>
</dbReference>
<dbReference type="Pfam" id="PF22562">
    <property type="entry name" value="UBA_7"/>
    <property type="match status" value="1"/>
</dbReference>
<dbReference type="Gene3D" id="3.10.20.90">
    <property type="entry name" value="Phosphatidylinositol 3-kinase Catalytic Subunit, Chain A, domain 1"/>
    <property type="match status" value="1"/>
</dbReference>
<dbReference type="Proteomes" id="UP001431209">
    <property type="component" value="Unassembled WGS sequence"/>
</dbReference>
<keyword evidence="6" id="KW-1185">Reference proteome</keyword>
<dbReference type="AlphaFoldDB" id="A0AAW2YXN7"/>
<feature type="region of interest" description="Disordered" evidence="2">
    <location>
        <begin position="296"/>
        <end position="331"/>
    </location>
</feature>
<evidence type="ECO:0000256" key="2">
    <source>
        <dbReference type="SAM" id="MobiDB-lite"/>
    </source>
</evidence>
<accession>A0AAW2YXN7</accession>
<dbReference type="PANTHER" id="PTHR46424">
    <property type="entry name" value="UBX DOMAIN-CONTAINING PROTEIN 4"/>
    <property type="match status" value="1"/>
</dbReference>
<dbReference type="SMART" id="SM00166">
    <property type="entry name" value="UBX"/>
    <property type="match status" value="1"/>
</dbReference>
<feature type="region of interest" description="Disordered" evidence="2">
    <location>
        <begin position="385"/>
        <end position="408"/>
    </location>
</feature>
<dbReference type="CDD" id="cd01767">
    <property type="entry name" value="UBX"/>
    <property type="match status" value="1"/>
</dbReference>
<evidence type="ECO:0000313" key="6">
    <source>
        <dbReference type="Proteomes" id="UP001431209"/>
    </source>
</evidence>
<feature type="non-terminal residue" evidence="5">
    <location>
        <position position="408"/>
    </location>
</feature>
<dbReference type="SMART" id="SM00165">
    <property type="entry name" value="UBA"/>
    <property type="match status" value="1"/>
</dbReference>
<dbReference type="InterPro" id="IPR029071">
    <property type="entry name" value="Ubiquitin-like_domsf"/>
</dbReference>
<evidence type="ECO:0000259" key="4">
    <source>
        <dbReference type="PROSITE" id="PS50033"/>
    </source>
</evidence>
<evidence type="ECO:0000313" key="5">
    <source>
        <dbReference type="EMBL" id="KAL0482208.1"/>
    </source>
</evidence>
<keyword evidence="1" id="KW-0175">Coiled coil</keyword>
<feature type="region of interest" description="Disordered" evidence="2">
    <location>
        <begin position="179"/>
        <end position="201"/>
    </location>
</feature>
<dbReference type="InterPro" id="IPR015940">
    <property type="entry name" value="UBA"/>
</dbReference>
<dbReference type="PANTHER" id="PTHR46424:SF1">
    <property type="entry name" value="UBX DOMAIN-CONTAINING PROTEIN 4"/>
    <property type="match status" value="1"/>
</dbReference>
<dbReference type="PROSITE" id="PS50033">
    <property type="entry name" value="UBX"/>
    <property type="match status" value="1"/>
</dbReference>
<dbReference type="Gene3D" id="1.10.8.10">
    <property type="entry name" value="DNA helicase RuvA subunit, C-terminal domain"/>
    <property type="match status" value="1"/>
</dbReference>
<dbReference type="InterPro" id="IPR001012">
    <property type="entry name" value="UBX_dom"/>
</dbReference>
<dbReference type="Pfam" id="PF00789">
    <property type="entry name" value="UBX"/>
    <property type="match status" value="1"/>
</dbReference>
<dbReference type="EMBL" id="JAOPGA020000827">
    <property type="protein sequence ID" value="KAL0482208.1"/>
    <property type="molecule type" value="Genomic_DNA"/>
</dbReference>
<feature type="domain" description="UBA" evidence="3">
    <location>
        <begin position="21"/>
        <end position="62"/>
    </location>
</feature>
<evidence type="ECO:0000256" key="1">
    <source>
        <dbReference type="SAM" id="Coils"/>
    </source>
</evidence>